<reference evidence="2 3" key="1">
    <citation type="submission" date="2014-04" db="EMBL/GenBank/DDBJ databases">
        <authorList>
            <consortium name="DOE Joint Genome Institute"/>
            <person name="Kuo A."/>
            <person name="Kohler A."/>
            <person name="Nagy L.G."/>
            <person name="Floudas D."/>
            <person name="Copeland A."/>
            <person name="Barry K.W."/>
            <person name="Cichocki N."/>
            <person name="Veneault-Fourrey C."/>
            <person name="LaButti K."/>
            <person name="Lindquist E.A."/>
            <person name="Lipzen A."/>
            <person name="Lundell T."/>
            <person name="Morin E."/>
            <person name="Murat C."/>
            <person name="Sun H."/>
            <person name="Tunlid A."/>
            <person name="Henrissat B."/>
            <person name="Grigoriev I.V."/>
            <person name="Hibbett D.S."/>
            <person name="Martin F."/>
            <person name="Nordberg H.P."/>
            <person name="Cantor M.N."/>
            <person name="Hua S.X."/>
        </authorList>
    </citation>
    <scope>NUCLEOTIDE SEQUENCE [LARGE SCALE GENOMIC DNA]</scope>
    <source>
        <strain evidence="2 3">Foug A</strain>
    </source>
</reference>
<reference evidence="3" key="2">
    <citation type="submission" date="2015-01" db="EMBL/GenBank/DDBJ databases">
        <title>Evolutionary Origins and Diversification of the Mycorrhizal Mutualists.</title>
        <authorList>
            <consortium name="DOE Joint Genome Institute"/>
            <consortium name="Mycorrhizal Genomics Consortium"/>
            <person name="Kohler A."/>
            <person name="Kuo A."/>
            <person name="Nagy L.G."/>
            <person name="Floudas D."/>
            <person name="Copeland A."/>
            <person name="Barry K.W."/>
            <person name="Cichocki N."/>
            <person name="Veneault-Fourrey C."/>
            <person name="LaButti K."/>
            <person name="Lindquist E.A."/>
            <person name="Lipzen A."/>
            <person name="Lundell T."/>
            <person name="Morin E."/>
            <person name="Murat C."/>
            <person name="Riley R."/>
            <person name="Ohm R."/>
            <person name="Sun H."/>
            <person name="Tunlid A."/>
            <person name="Henrissat B."/>
            <person name="Grigoriev I.V."/>
            <person name="Hibbett D.S."/>
            <person name="Martin F."/>
        </authorList>
    </citation>
    <scope>NUCLEOTIDE SEQUENCE [LARGE SCALE GENOMIC DNA]</scope>
    <source>
        <strain evidence="3">Foug A</strain>
    </source>
</reference>
<name>A0A0C3EAS9_9AGAM</name>
<evidence type="ECO:0000313" key="3">
    <source>
        <dbReference type="Proteomes" id="UP000053989"/>
    </source>
</evidence>
<keyword evidence="3" id="KW-1185">Reference proteome</keyword>
<gene>
    <name evidence="2" type="ORF">SCLCIDRAFT_22887</name>
</gene>
<dbReference type="OrthoDB" id="3155179at2759"/>
<proteinExistence type="predicted"/>
<feature type="compositionally biased region" description="Polar residues" evidence="1">
    <location>
        <begin position="1"/>
        <end position="18"/>
    </location>
</feature>
<dbReference type="EMBL" id="KN822024">
    <property type="protein sequence ID" value="KIM65071.1"/>
    <property type="molecule type" value="Genomic_DNA"/>
</dbReference>
<sequence>MSSSNSNPHTSNDSSDSTELGDDPTTGVAGENTPDKLTKEEIEILQANLAEWKASKGDRQKPVQRRVRDLIRQLPSNEYIIGDDWKLKLKHIKTWLYNHGRSRSQNCILKWGQRWTAWKVIRWQKRMEIQDDFQQWGIRSGSQAMIGEYQKMVGRLMKKVTPEEMEEAEHIAREWNDTQPPPEVQAKVAEKKGRQFTREYAKHMWKQCGTRVVVMVAWKDQNGKVMAGMHDFNDDLGPGAAFPDWEGIEDKWSRYASDVFRAGEVGDGEDANDKGEDADPRPRMKVKKGKKKTQEFPICTTSN</sequence>
<dbReference type="STRING" id="1036808.A0A0C3EAS9"/>
<dbReference type="InParanoid" id="A0A0C3EAS9"/>
<evidence type="ECO:0000256" key="1">
    <source>
        <dbReference type="SAM" id="MobiDB-lite"/>
    </source>
</evidence>
<organism evidence="2 3">
    <name type="scientific">Scleroderma citrinum Foug A</name>
    <dbReference type="NCBI Taxonomy" id="1036808"/>
    <lineage>
        <taxon>Eukaryota</taxon>
        <taxon>Fungi</taxon>
        <taxon>Dikarya</taxon>
        <taxon>Basidiomycota</taxon>
        <taxon>Agaricomycotina</taxon>
        <taxon>Agaricomycetes</taxon>
        <taxon>Agaricomycetidae</taxon>
        <taxon>Boletales</taxon>
        <taxon>Sclerodermatineae</taxon>
        <taxon>Sclerodermataceae</taxon>
        <taxon>Scleroderma</taxon>
    </lineage>
</organism>
<evidence type="ECO:0000313" key="2">
    <source>
        <dbReference type="EMBL" id="KIM65071.1"/>
    </source>
</evidence>
<dbReference type="AlphaFoldDB" id="A0A0C3EAS9"/>
<protein>
    <submittedName>
        <fullName evidence="2">Uncharacterized protein</fullName>
    </submittedName>
</protein>
<feature type="region of interest" description="Disordered" evidence="1">
    <location>
        <begin position="1"/>
        <end position="37"/>
    </location>
</feature>
<dbReference type="HOGENOM" id="CLU_030984_3_0_1"/>
<feature type="region of interest" description="Disordered" evidence="1">
    <location>
        <begin position="261"/>
        <end position="303"/>
    </location>
</feature>
<feature type="compositionally biased region" description="Basic and acidic residues" evidence="1">
    <location>
        <begin position="271"/>
        <end position="282"/>
    </location>
</feature>
<dbReference type="Proteomes" id="UP000053989">
    <property type="component" value="Unassembled WGS sequence"/>
</dbReference>
<accession>A0A0C3EAS9</accession>